<organism evidence="1 2">
    <name type="scientific">Neobacillus pocheonensis</name>
    <dbReference type="NCBI Taxonomy" id="363869"/>
    <lineage>
        <taxon>Bacteria</taxon>
        <taxon>Bacillati</taxon>
        <taxon>Bacillota</taxon>
        <taxon>Bacilli</taxon>
        <taxon>Bacillales</taxon>
        <taxon>Bacillaceae</taxon>
        <taxon>Neobacillus</taxon>
    </lineage>
</organism>
<evidence type="ECO:0000313" key="2">
    <source>
        <dbReference type="Proteomes" id="UP001523262"/>
    </source>
</evidence>
<dbReference type="SUPFAM" id="SSF56059">
    <property type="entry name" value="Glutathione synthetase ATP-binding domain-like"/>
    <property type="match status" value="1"/>
</dbReference>
<dbReference type="Proteomes" id="UP001523262">
    <property type="component" value="Unassembled WGS sequence"/>
</dbReference>
<reference evidence="1 2" key="1">
    <citation type="submission" date="2022-06" db="EMBL/GenBank/DDBJ databases">
        <authorList>
            <person name="Jeon C.O."/>
        </authorList>
    </citation>
    <scope>NUCLEOTIDE SEQUENCE [LARGE SCALE GENOMIC DNA]</scope>
    <source>
        <strain evidence="1 2">KCTC 13943</strain>
    </source>
</reference>
<keyword evidence="2" id="KW-1185">Reference proteome</keyword>
<sequence length="454" mass="52115">MRKRYLIEVSPNDQQVVFCPPAIIKNKTLKRFAFGSKSIEVDFLPHPDKNDRIVISKGIQEALKFPNFGIPLHLFIENELLYIGPLIGIFTAGFTPFPLRPIGDRSLFFSKLLSVKKTVGALPFVFGEQHINWEQGTINGYFSHNNKWVTIEVPLPNVIYDRLPNRKSERNPKLIIVKDRLQKDYLIPWYNPGFFNKLDIYERLLQDSSVAVYLPETFPFTSFSMIETMLANYGQIYIKPQNGSLGLGVHQIIYDKHQDEYYCRYQDDGNVNRLRKFSSLEGLFKSVFAHQNLEKMLIQQGIHLLRNEARPVDFRIHTNKDDLGEWHVTAMAAKLAGPGSVTTHLRSGGDIKTIEEIFPKEQCVLYTEKLTKAALLLSKALERNIEGIIGEIGFDLGIDRNGDVWLFEANSKPGRSIFTHPELQEFDLLTRKLSIAFAVFLTEQSLLHPEELFK</sequence>
<name>A0ABT0WBR3_9BACI</name>
<proteinExistence type="predicted"/>
<protein>
    <submittedName>
        <fullName evidence="1">YheC/YheD family protein</fullName>
    </submittedName>
</protein>
<evidence type="ECO:0000313" key="1">
    <source>
        <dbReference type="EMBL" id="MCM2533762.1"/>
    </source>
</evidence>
<dbReference type="InterPro" id="IPR026838">
    <property type="entry name" value="YheC/D"/>
</dbReference>
<dbReference type="EMBL" id="JAMQCR010000001">
    <property type="protein sequence ID" value="MCM2533762.1"/>
    <property type="molecule type" value="Genomic_DNA"/>
</dbReference>
<gene>
    <name evidence="1" type="ORF">NDK43_16935</name>
</gene>
<accession>A0ABT0WBR3</accession>
<comment type="caution">
    <text evidence="1">The sequence shown here is derived from an EMBL/GenBank/DDBJ whole genome shotgun (WGS) entry which is preliminary data.</text>
</comment>
<dbReference type="Pfam" id="PF14398">
    <property type="entry name" value="ATPgrasp_YheCD"/>
    <property type="match status" value="1"/>
</dbReference>